<dbReference type="OrthoDB" id="9782305at2"/>
<name>D6SL72_9BACT</name>
<dbReference type="Pfam" id="PF01032">
    <property type="entry name" value="FecCD"/>
    <property type="match status" value="1"/>
</dbReference>
<feature type="transmembrane region" description="Helical" evidence="8">
    <location>
        <begin position="284"/>
        <end position="306"/>
    </location>
</feature>
<feature type="transmembrane region" description="Helical" evidence="8">
    <location>
        <begin position="261"/>
        <end position="277"/>
    </location>
</feature>
<evidence type="ECO:0000256" key="2">
    <source>
        <dbReference type="ARBA" id="ARBA00007935"/>
    </source>
</evidence>
<feature type="transmembrane region" description="Helical" evidence="8">
    <location>
        <begin position="195"/>
        <end position="217"/>
    </location>
</feature>
<dbReference type="GO" id="GO:0005886">
    <property type="term" value="C:plasma membrane"/>
    <property type="evidence" value="ECO:0007669"/>
    <property type="project" value="UniProtKB-SubCell"/>
</dbReference>
<dbReference type="PANTHER" id="PTHR30472">
    <property type="entry name" value="FERRIC ENTEROBACTIN TRANSPORT SYSTEM PERMEASE PROTEIN"/>
    <property type="match status" value="1"/>
</dbReference>
<feature type="transmembrane region" description="Helical" evidence="8">
    <location>
        <begin position="237"/>
        <end position="255"/>
    </location>
</feature>
<keyword evidence="4" id="KW-1003">Cell membrane</keyword>
<feature type="transmembrane region" description="Helical" evidence="8">
    <location>
        <begin position="312"/>
        <end position="331"/>
    </location>
</feature>
<dbReference type="InterPro" id="IPR000522">
    <property type="entry name" value="ABC_transptr_permease_BtuC"/>
</dbReference>
<evidence type="ECO:0000256" key="4">
    <source>
        <dbReference type="ARBA" id="ARBA00022475"/>
    </source>
</evidence>
<reference evidence="9" key="1">
    <citation type="submission" date="2010-05" db="EMBL/GenBank/DDBJ databases">
        <title>The draft genome of Desulfonatronospira thiodismutans ASO3-1.</title>
        <authorList>
            <consortium name="US DOE Joint Genome Institute (JGI-PGF)"/>
            <person name="Lucas S."/>
            <person name="Copeland A."/>
            <person name="Lapidus A."/>
            <person name="Cheng J.-F."/>
            <person name="Bruce D."/>
            <person name="Goodwin L."/>
            <person name="Pitluck S."/>
            <person name="Chertkov O."/>
            <person name="Brettin T."/>
            <person name="Detter J.C."/>
            <person name="Han C."/>
            <person name="Land M.L."/>
            <person name="Hauser L."/>
            <person name="Kyrpides N."/>
            <person name="Mikhailova N."/>
            <person name="Muyzer G."/>
            <person name="Woyke T."/>
        </authorList>
    </citation>
    <scope>NUCLEOTIDE SEQUENCE [LARGE SCALE GENOMIC DNA]</scope>
    <source>
        <strain evidence="9">ASO3-1</strain>
    </source>
</reference>
<evidence type="ECO:0000256" key="5">
    <source>
        <dbReference type="ARBA" id="ARBA00022692"/>
    </source>
</evidence>
<keyword evidence="7 8" id="KW-0472">Membrane</keyword>
<feature type="transmembrane region" description="Helical" evidence="8">
    <location>
        <begin position="12"/>
        <end position="33"/>
    </location>
</feature>
<evidence type="ECO:0000256" key="3">
    <source>
        <dbReference type="ARBA" id="ARBA00022448"/>
    </source>
</evidence>
<comment type="caution">
    <text evidence="9">The sequence shown here is derived from an EMBL/GenBank/DDBJ whole genome shotgun (WGS) entry which is preliminary data.</text>
</comment>
<keyword evidence="6 8" id="KW-1133">Transmembrane helix</keyword>
<dbReference type="CDD" id="cd06550">
    <property type="entry name" value="TM_ABC_iron-siderophores_like"/>
    <property type="match status" value="1"/>
</dbReference>
<evidence type="ECO:0000313" key="10">
    <source>
        <dbReference type="Proteomes" id="UP000005496"/>
    </source>
</evidence>
<feature type="transmembrane region" description="Helical" evidence="8">
    <location>
        <begin position="154"/>
        <end position="175"/>
    </location>
</feature>
<keyword evidence="5 8" id="KW-0812">Transmembrane</keyword>
<dbReference type="GO" id="GO:0022857">
    <property type="term" value="F:transmembrane transporter activity"/>
    <property type="evidence" value="ECO:0007669"/>
    <property type="project" value="InterPro"/>
</dbReference>
<comment type="similarity">
    <text evidence="2">Belongs to the binding-protein-dependent transport system permease family. FecCD subfamily.</text>
</comment>
<protein>
    <submittedName>
        <fullName evidence="9">Transport system permease protein</fullName>
    </submittedName>
</protein>
<dbReference type="EMBL" id="ACJN02000001">
    <property type="protein sequence ID" value="EFI35433.1"/>
    <property type="molecule type" value="Genomic_DNA"/>
</dbReference>
<feature type="transmembrane region" description="Helical" evidence="8">
    <location>
        <begin position="97"/>
        <end position="118"/>
    </location>
</feature>
<accession>D6SL72</accession>
<dbReference type="eggNOG" id="COG0609">
    <property type="taxonomic scope" value="Bacteria"/>
</dbReference>
<organism evidence="9 10">
    <name type="scientific">Desulfonatronospira thiodismutans ASO3-1</name>
    <dbReference type="NCBI Taxonomy" id="555779"/>
    <lineage>
        <taxon>Bacteria</taxon>
        <taxon>Pseudomonadati</taxon>
        <taxon>Thermodesulfobacteriota</taxon>
        <taxon>Desulfovibrionia</taxon>
        <taxon>Desulfovibrionales</taxon>
        <taxon>Desulfonatronovibrionaceae</taxon>
        <taxon>Desulfonatronospira</taxon>
    </lineage>
</organism>
<sequence>MHTEFTPVARKLLLSILILGGMLIISSSLGLGFGSTGSMLGSLGEVFFRPQEADQVAAAIIKEIRLPRVVLAAAVGGTLALGGLVFQALLRNPLAEPYILGISGGSAVGAILGMFAGLAAFPGVSMSAFAGSMLTLGLVLILAGGRSPLRRDSLILGGVMMNAFFGAMIMFLISLSQDAQMRSILFWLMGDLSMISPQQLPVLLMVLPGMAVILVLARPMNLLLMGRDTAASMGVNVRLVTLALLVFTSLMVSVAVSQSGLIGFVGLAVPHIFRLILGPDHRLLIPACLLGGASYLILCDLLARTLPPEGEMPVGVVTALIGAPLFIYLLWRSRR</sequence>
<dbReference type="Gene3D" id="1.10.3470.10">
    <property type="entry name" value="ABC transporter involved in vitamin B12 uptake, BtuC"/>
    <property type="match status" value="1"/>
</dbReference>
<dbReference type="FunFam" id="1.10.3470.10:FF:000001">
    <property type="entry name" value="Vitamin B12 ABC transporter permease BtuC"/>
    <property type="match status" value="1"/>
</dbReference>
<evidence type="ECO:0000256" key="8">
    <source>
        <dbReference type="SAM" id="Phobius"/>
    </source>
</evidence>
<feature type="transmembrane region" description="Helical" evidence="8">
    <location>
        <begin position="124"/>
        <end position="142"/>
    </location>
</feature>
<comment type="subcellular location">
    <subcellularLocation>
        <location evidence="1">Cell membrane</location>
        <topology evidence="1">Multi-pass membrane protein</topology>
    </subcellularLocation>
</comment>
<dbReference type="RefSeq" id="WP_008868565.1">
    <property type="nucleotide sequence ID" value="NZ_ACJN02000001.1"/>
</dbReference>
<feature type="transmembrane region" description="Helical" evidence="8">
    <location>
        <begin position="69"/>
        <end position="90"/>
    </location>
</feature>
<dbReference type="PANTHER" id="PTHR30472:SF25">
    <property type="entry name" value="ABC TRANSPORTER PERMEASE PROTEIN MJ0876-RELATED"/>
    <property type="match status" value="1"/>
</dbReference>
<proteinExistence type="inferred from homology"/>
<evidence type="ECO:0000256" key="6">
    <source>
        <dbReference type="ARBA" id="ARBA00022989"/>
    </source>
</evidence>
<dbReference type="Proteomes" id="UP000005496">
    <property type="component" value="Unassembled WGS sequence"/>
</dbReference>
<gene>
    <name evidence="9" type="ORF">Dthio_PD2853</name>
</gene>
<dbReference type="SUPFAM" id="SSF81345">
    <property type="entry name" value="ABC transporter involved in vitamin B12 uptake, BtuC"/>
    <property type="match status" value="1"/>
</dbReference>
<evidence type="ECO:0000256" key="7">
    <source>
        <dbReference type="ARBA" id="ARBA00023136"/>
    </source>
</evidence>
<dbReference type="AlphaFoldDB" id="D6SL72"/>
<dbReference type="InterPro" id="IPR037294">
    <property type="entry name" value="ABC_BtuC-like"/>
</dbReference>
<evidence type="ECO:0000313" key="9">
    <source>
        <dbReference type="EMBL" id="EFI35433.1"/>
    </source>
</evidence>
<keyword evidence="10" id="KW-1185">Reference proteome</keyword>
<keyword evidence="3" id="KW-0813">Transport</keyword>
<evidence type="ECO:0000256" key="1">
    <source>
        <dbReference type="ARBA" id="ARBA00004651"/>
    </source>
</evidence>